<evidence type="ECO:0000313" key="2">
    <source>
        <dbReference type="Proteomes" id="UP001516400"/>
    </source>
</evidence>
<dbReference type="PANTHER" id="PTHR21439:SF0">
    <property type="entry name" value="PROTEIN OSCP1"/>
    <property type="match status" value="1"/>
</dbReference>
<organism evidence="1 2">
    <name type="scientific">Cryptolaemus montrouzieri</name>
    <dbReference type="NCBI Taxonomy" id="559131"/>
    <lineage>
        <taxon>Eukaryota</taxon>
        <taxon>Metazoa</taxon>
        <taxon>Ecdysozoa</taxon>
        <taxon>Arthropoda</taxon>
        <taxon>Hexapoda</taxon>
        <taxon>Insecta</taxon>
        <taxon>Pterygota</taxon>
        <taxon>Neoptera</taxon>
        <taxon>Endopterygota</taxon>
        <taxon>Coleoptera</taxon>
        <taxon>Polyphaga</taxon>
        <taxon>Cucujiformia</taxon>
        <taxon>Coccinelloidea</taxon>
        <taxon>Coccinellidae</taxon>
        <taxon>Scymninae</taxon>
        <taxon>Scymnini</taxon>
        <taxon>Cryptolaemus</taxon>
    </lineage>
</organism>
<sequence length="324" mass="37410">MSHYVTPFLVLNLGSEMVYVVAQRLQAQNIPREKTELVMDEIISTLVSRELITDIMKPQATYCHKTMKEMISGITQSSAMRLDPSSMNKLWDLITMVYKWQLTMSHEVIKITLRHLYEIENYVTNPETQLRIHKVQDYVDSFNNIFTQDEKMTLREDILYWLKQYNVRVSLLMRMGLQSMSGNFIVNNLNPIANEMLRNLGENIYSVTQNGRILEDRKMSTKSESDVNEMMYFVDQINVRTMSNEQFGKADNVLKLTINEPNSCTSNGRKRLSSFGSIEVQVESPNLEDLVKDLSVKEENHARKTSLKEDLLNLLGGGSSKDKD</sequence>
<dbReference type="Proteomes" id="UP001516400">
    <property type="component" value="Unassembled WGS sequence"/>
</dbReference>
<proteinExistence type="predicted"/>
<evidence type="ECO:0008006" key="3">
    <source>
        <dbReference type="Google" id="ProtNLM"/>
    </source>
</evidence>
<protein>
    <recommendedName>
        <fullName evidence="3">Protein OSCP1</fullName>
    </recommendedName>
</protein>
<comment type="caution">
    <text evidence="1">The sequence shown here is derived from an EMBL/GenBank/DDBJ whole genome shotgun (WGS) entry which is preliminary data.</text>
</comment>
<dbReference type="EMBL" id="JABFTP020000062">
    <property type="protein sequence ID" value="KAL3272496.1"/>
    <property type="molecule type" value="Genomic_DNA"/>
</dbReference>
<dbReference type="AlphaFoldDB" id="A0ABD2N1D3"/>
<gene>
    <name evidence="1" type="ORF">HHI36_013973</name>
</gene>
<evidence type="ECO:0000313" key="1">
    <source>
        <dbReference type="EMBL" id="KAL3272496.1"/>
    </source>
</evidence>
<dbReference type="Pfam" id="PF10188">
    <property type="entry name" value="Oscp1"/>
    <property type="match status" value="1"/>
</dbReference>
<dbReference type="PANTHER" id="PTHR21439">
    <property type="entry name" value="OXIDORED-NITRO DOMAIN-CONTAINING PROTEIN"/>
    <property type="match status" value="1"/>
</dbReference>
<keyword evidence="2" id="KW-1185">Reference proteome</keyword>
<dbReference type="InterPro" id="IPR019332">
    <property type="entry name" value="OSCP1"/>
</dbReference>
<reference evidence="1 2" key="1">
    <citation type="journal article" date="2021" name="BMC Biol.">
        <title>Horizontally acquired antibacterial genes associated with adaptive radiation of ladybird beetles.</title>
        <authorList>
            <person name="Li H.S."/>
            <person name="Tang X.F."/>
            <person name="Huang Y.H."/>
            <person name="Xu Z.Y."/>
            <person name="Chen M.L."/>
            <person name="Du X.Y."/>
            <person name="Qiu B.Y."/>
            <person name="Chen P.T."/>
            <person name="Zhang W."/>
            <person name="Slipinski A."/>
            <person name="Escalona H.E."/>
            <person name="Waterhouse R.M."/>
            <person name="Zwick A."/>
            <person name="Pang H."/>
        </authorList>
    </citation>
    <scope>NUCLEOTIDE SEQUENCE [LARGE SCALE GENOMIC DNA]</scope>
    <source>
        <strain evidence="1">SYSU2018</strain>
    </source>
</reference>
<name>A0ABD2N1D3_9CUCU</name>
<accession>A0ABD2N1D3</accession>